<proteinExistence type="predicted"/>
<dbReference type="Pfam" id="PF00482">
    <property type="entry name" value="T2SSF"/>
    <property type="match status" value="2"/>
</dbReference>
<gene>
    <name evidence="8" type="ordered locus">Metev_1411</name>
</gene>
<feature type="transmembrane region" description="Helical" evidence="6">
    <location>
        <begin position="408"/>
        <end position="430"/>
    </location>
</feature>
<dbReference type="InterPro" id="IPR018076">
    <property type="entry name" value="T2SS_GspF_dom"/>
</dbReference>
<keyword evidence="4 6" id="KW-1133">Transmembrane helix</keyword>
<comment type="subcellular location">
    <subcellularLocation>
        <location evidence="1">Cell membrane</location>
        <topology evidence="1">Multi-pass membrane protein</topology>
    </subcellularLocation>
</comment>
<dbReference type="RefSeq" id="WP_013194832.1">
    <property type="nucleotide sequence ID" value="NC_014253.1"/>
</dbReference>
<feature type="transmembrane region" description="Helical" evidence="6">
    <location>
        <begin position="48"/>
        <end position="71"/>
    </location>
</feature>
<feature type="transmembrane region" description="Helical" evidence="6">
    <location>
        <begin position="369"/>
        <end position="388"/>
    </location>
</feature>
<evidence type="ECO:0000313" key="8">
    <source>
        <dbReference type="EMBL" id="ADI74267.1"/>
    </source>
</evidence>
<evidence type="ECO:0000256" key="5">
    <source>
        <dbReference type="ARBA" id="ARBA00023136"/>
    </source>
</evidence>
<dbReference type="GO" id="GO:0005886">
    <property type="term" value="C:plasma membrane"/>
    <property type="evidence" value="ECO:0007669"/>
    <property type="project" value="UniProtKB-SubCell"/>
</dbReference>
<evidence type="ECO:0000256" key="3">
    <source>
        <dbReference type="ARBA" id="ARBA00022692"/>
    </source>
</evidence>
<evidence type="ECO:0000256" key="1">
    <source>
        <dbReference type="ARBA" id="ARBA00004651"/>
    </source>
</evidence>
<dbReference type="AlphaFoldDB" id="D7E9J5"/>
<sequence length="652" mass="74049">MNIVEVTAYRIFGNLVDKKVNNNKYIDIKHQLRKAVIPVPVVQYVSLAYFYSLITGLVIGSIGFYASLVVFSDTGALFVFKDLLPNWIEAYALELMACVQGILIFLIGFYTTYFVYLSIPSLKANIRKTSIDQSLIHVTTYLYAMTRGGGLSLFDIFKSLSNHKHIYGTAAEEFGYIVRDMEFFGHDIITALQNAKLRTPSQNFRELIDGLISILSSGGDITAYLKNKTEQYRSVAKTEQQTFLETLGILAESYVSVFVVAPLFLMTILVVLGLLNPTSILIMYLLIYIAVPFGTMVFLILLDTITSDQQKLPETYVTEKSLNVFDDLHVKFSKLDEELIKKIEFQKRITKIKDSLKHPIHLMRGRPSYAFVLSIPVALFYFLNNIIGRYQFDFNIKLVELSTFNIDFATYIDDYIFYSVLIMIVPFIVFHELRAKRISQIEEQIPEFFKKLASINEAGIMLMDAISMTAQSKVGIIHTEIGKMKEDINWGTNLTQALKKFEYRVRTDLTRRIVTTIIKASESTNDVTSVLNIAANDAEVQKQMKNQRSTEMYVYVFIIYMAFFVYLFIVYILTVHFLSSMPSTMGDSVAGMTMVNSINIEEYEMLFFHASMIQGFCSGLVAGQMGNASINSGLKHSIIMIVSSYALFALLI</sequence>
<dbReference type="Gene3D" id="1.20.81.30">
    <property type="entry name" value="Type II secretion system (T2SS), domain F"/>
    <property type="match status" value="1"/>
</dbReference>
<dbReference type="EMBL" id="CP002069">
    <property type="protein sequence ID" value="ADI74267.1"/>
    <property type="molecule type" value="Genomic_DNA"/>
</dbReference>
<dbReference type="InterPro" id="IPR056569">
    <property type="entry name" value="ArlJ-like"/>
</dbReference>
<dbReference type="InterPro" id="IPR042094">
    <property type="entry name" value="T2SS_GspF_sf"/>
</dbReference>
<keyword evidence="3 6" id="KW-0812">Transmembrane</keyword>
<feature type="transmembrane region" description="Helical" evidence="6">
    <location>
        <begin position="281"/>
        <end position="302"/>
    </location>
</feature>
<dbReference type="GeneID" id="9347050"/>
<protein>
    <submittedName>
        <fullName evidence="8">Type II secretion system F domain protein</fullName>
    </submittedName>
</protein>
<dbReference type="Proteomes" id="UP000000391">
    <property type="component" value="Chromosome"/>
</dbReference>
<evidence type="ECO:0000259" key="7">
    <source>
        <dbReference type="Pfam" id="PF00482"/>
    </source>
</evidence>
<feature type="domain" description="Type II secretion system protein GspF" evidence="7">
    <location>
        <begin position="144"/>
        <end position="268"/>
    </location>
</feature>
<evidence type="ECO:0000256" key="4">
    <source>
        <dbReference type="ARBA" id="ARBA00022989"/>
    </source>
</evidence>
<feature type="transmembrane region" description="Helical" evidence="6">
    <location>
        <begin position="552"/>
        <end position="578"/>
    </location>
</feature>
<reference evidence="8 9" key="1">
    <citation type="submission" date="2010-06" db="EMBL/GenBank/DDBJ databases">
        <title>Complete sequence chromosome of Methanohalobium evestigatum Z-7303.</title>
        <authorList>
            <consortium name="US DOE Joint Genome Institute"/>
            <person name="Lucas S."/>
            <person name="Copeland A."/>
            <person name="Lapidus A."/>
            <person name="Cheng J.-F."/>
            <person name="Bruce D."/>
            <person name="Goodwin L."/>
            <person name="Pitluck S."/>
            <person name="Saunders E."/>
            <person name="Detter J.C."/>
            <person name="Han C."/>
            <person name="Tapia R."/>
            <person name="Land M."/>
            <person name="Hauser L."/>
            <person name="Kyrpides N."/>
            <person name="Mikhailova N."/>
            <person name="Sieprawska-Lupa M."/>
            <person name="Whitman W.B."/>
            <person name="Anderson I."/>
            <person name="Woyke T."/>
        </authorList>
    </citation>
    <scope>NUCLEOTIDE SEQUENCE [LARGE SCALE GENOMIC DNA]</scope>
    <source>
        <strain evidence="9">ATCC BAA-1072 / DSM 3721 / NBRC 107634 / OCM 161 / Z-7303</strain>
    </source>
</reference>
<dbReference type="PANTHER" id="PTHR35402:SF1">
    <property type="entry name" value="TYPE II SECRETION SYSTEM PROTEIN GSPF DOMAIN-CONTAINING PROTEIN"/>
    <property type="match status" value="1"/>
</dbReference>
<dbReference type="HOGENOM" id="CLU_017646_1_1_2"/>
<name>D7E9J5_METEZ</name>
<dbReference type="STRING" id="644295.Metev_1411"/>
<dbReference type="OrthoDB" id="12374at2157"/>
<evidence type="ECO:0000256" key="6">
    <source>
        <dbReference type="SAM" id="Phobius"/>
    </source>
</evidence>
<feature type="transmembrane region" description="Helical" evidence="6">
    <location>
        <begin position="91"/>
        <end position="119"/>
    </location>
</feature>
<keyword evidence="5 6" id="KW-0472">Membrane</keyword>
<evidence type="ECO:0000313" key="9">
    <source>
        <dbReference type="Proteomes" id="UP000000391"/>
    </source>
</evidence>
<keyword evidence="9" id="KW-1185">Reference proteome</keyword>
<dbReference type="KEGG" id="mev:Metev_1411"/>
<feature type="domain" description="Type II secretion system protein GspF" evidence="7">
    <location>
        <begin position="448"/>
        <end position="573"/>
    </location>
</feature>
<dbReference type="PANTHER" id="PTHR35402">
    <property type="entry name" value="INTEGRAL MEMBRANE PROTEIN-RELATED"/>
    <property type="match status" value="1"/>
</dbReference>
<organism evidence="8 9">
    <name type="scientific">Methanohalobium evestigatum (strain ATCC BAA-1072 / DSM 3721 / NBRC 107634 / OCM 161 / Z-7303)</name>
    <dbReference type="NCBI Taxonomy" id="644295"/>
    <lineage>
        <taxon>Archaea</taxon>
        <taxon>Methanobacteriati</taxon>
        <taxon>Methanobacteriota</taxon>
        <taxon>Stenosarchaea group</taxon>
        <taxon>Methanomicrobia</taxon>
        <taxon>Methanosarcinales</taxon>
        <taxon>Methanosarcinaceae</taxon>
        <taxon>Methanohalobium</taxon>
    </lineage>
</organism>
<feature type="transmembrane region" description="Helical" evidence="6">
    <location>
        <begin position="254"/>
        <end position="275"/>
    </location>
</feature>
<accession>D7E9J5</accession>
<keyword evidence="2" id="KW-1003">Cell membrane</keyword>
<evidence type="ECO:0000256" key="2">
    <source>
        <dbReference type="ARBA" id="ARBA00022475"/>
    </source>
</evidence>